<dbReference type="RefSeq" id="WP_006037231.1">
    <property type="nucleotide sequence ID" value="NZ_AEDD01000003.1"/>
</dbReference>
<evidence type="ECO:0000313" key="5">
    <source>
        <dbReference type="Proteomes" id="UP000005387"/>
    </source>
</evidence>
<name>E0I6E4_9BACL</name>
<evidence type="ECO:0000256" key="2">
    <source>
        <dbReference type="ARBA" id="ARBA00023033"/>
    </source>
</evidence>
<dbReference type="Proteomes" id="UP000005387">
    <property type="component" value="Unassembled WGS sequence"/>
</dbReference>
<accession>E0I6E4</accession>
<keyword evidence="1" id="KW-0560">Oxidoreductase</keyword>
<dbReference type="Gene3D" id="3.50.50.60">
    <property type="entry name" value="FAD/NAD(P)-binding domain"/>
    <property type="match status" value="1"/>
</dbReference>
<dbReference type="AlphaFoldDB" id="E0I6E4"/>
<dbReference type="eggNOG" id="COG0644">
    <property type="taxonomic scope" value="Bacteria"/>
</dbReference>
<gene>
    <name evidence="4" type="ORF">PaecuDRAFT_1216</name>
</gene>
<sequence length="547" mass="62077">MEKQFFDVAIIGSGVAGATLAAVLARHNVKTLVLDGGTHPKFAIGESMIPTTSFYMRSIAERYDVPEIMNCSTLPLLRDNISSMCGIKRNFSFVYQRPGEAQNPKEMTQLPVPNIPYGAEAHLYRQDTDAYLHAVSVRYGAVVKQRTMVTNLTFEEDQVIIETSQGTFYAKFLVDGSGMQSVLAKQKGLREEPTRMKANTGSIFTHMIDVAPLDEFYKKGDLDIPSPLHKGTLHHIFDGGWLWVIPFNNHKDAKNPLVSVGLQFDHKRLDKLPFDINLPPEEMFAAFLDKFPDIAKQFANAKPVRDWVKVNRLQYSAHSVIGHRYCLMAHAACFIDPLFSRGLAITSETIFSLAQQLIDATKENDFNVERFSRVGDIISKSFDTNDRLVNCSYIAFRNFELWNAWYRVWTLGQAYTSLRFTQVLSKYYKGDKEGLLQLEQHPFVGSLCGDLPEFQELFDKVASILEAVGDEELDVESAITRIYQLYSEIDYVPEQYELTNPDRHYISKMDGKALLDIVEWGTKIGPERNRKLYFDMENSSSGSLTLV</sequence>
<dbReference type="EMBL" id="AEDD01000003">
    <property type="protein sequence ID" value="EFM11610.1"/>
    <property type="molecule type" value="Genomic_DNA"/>
</dbReference>
<evidence type="ECO:0000313" key="4">
    <source>
        <dbReference type="EMBL" id="EFM11610.1"/>
    </source>
</evidence>
<proteinExistence type="inferred from homology"/>
<reference evidence="4 5" key="1">
    <citation type="submission" date="2010-07" db="EMBL/GenBank/DDBJ databases">
        <title>The draft genome of Paenibacillus curdlanolyticus YK9.</title>
        <authorList>
            <consortium name="US DOE Joint Genome Institute (JGI-PGF)"/>
            <person name="Lucas S."/>
            <person name="Copeland A."/>
            <person name="Lapidus A."/>
            <person name="Cheng J.-F."/>
            <person name="Bruce D."/>
            <person name="Goodwin L."/>
            <person name="Pitluck S."/>
            <person name="Land M.L."/>
            <person name="Hauser L."/>
            <person name="Chang Y.-J."/>
            <person name="Jeffries C."/>
            <person name="Anderson I.J."/>
            <person name="Johnson E."/>
            <person name="Loganathan U."/>
            <person name="Mulhopadhyay B."/>
            <person name="Kyrpides N."/>
            <person name="Woyke T.J."/>
        </authorList>
    </citation>
    <scope>NUCLEOTIDE SEQUENCE [LARGE SCALE GENOMIC DNA]</scope>
    <source>
        <strain evidence="4 5">YK9</strain>
    </source>
</reference>
<keyword evidence="2" id="KW-0503">Monooxygenase</keyword>
<keyword evidence="5" id="KW-1185">Reference proteome</keyword>
<evidence type="ECO:0000256" key="3">
    <source>
        <dbReference type="ARBA" id="ARBA00038396"/>
    </source>
</evidence>
<dbReference type="SUPFAM" id="SSF51905">
    <property type="entry name" value="FAD/NAD(P)-binding domain"/>
    <property type="match status" value="1"/>
</dbReference>
<dbReference type="GO" id="GO:0004497">
    <property type="term" value="F:monooxygenase activity"/>
    <property type="evidence" value="ECO:0007669"/>
    <property type="project" value="UniProtKB-KW"/>
</dbReference>
<evidence type="ECO:0000256" key="1">
    <source>
        <dbReference type="ARBA" id="ARBA00023002"/>
    </source>
</evidence>
<protein>
    <submittedName>
        <fullName evidence="4">FAD dependent oxidoreductase</fullName>
    </submittedName>
</protein>
<dbReference type="Pfam" id="PF13450">
    <property type="entry name" value="NAD_binding_8"/>
    <property type="match status" value="1"/>
</dbReference>
<dbReference type="PANTHER" id="PTHR43747:SF5">
    <property type="entry name" value="FAD-BINDING DOMAIN-CONTAINING PROTEIN"/>
    <property type="match status" value="1"/>
</dbReference>
<organism evidence="4 5">
    <name type="scientific">Paenibacillus curdlanolyticus YK9</name>
    <dbReference type="NCBI Taxonomy" id="717606"/>
    <lineage>
        <taxon>Bacteria</taxon>
        <taxon>Bacillati</taxon>
        <taxon>Bacillota</taxon>
        <taxon>Bacilli</taxon>
        <taxon>Bacillales</taxon>
        <taxon>Paenibacillaceae</taxon>
        <taxon>Paenibacillus</taxon>
    </lineage>
</organism>
<dbReference type="InterPro" id="IPR006905">
    <property type="entry name" value="Flavin_halogenase"/>
</dbReference>
<dbReference type="PRINTS" id="PR00420">
    <property type="entry name" value="RNGMNOXGNASE"/>
</dbReference>
<dbReference type="OrthoDB" id="9806565at2"/>
<dbReference type="STRING" id="717606.PaecuDRAFT_1216"/>
<dbReference type="InterPro" id="IPR050816">
    <property type="entry name" value="Flavin-dep_Halogenase_NPB"/>
</dbReference>
<dbReference type="InterPro" id="IPR036188">
    <property type="entry name" value="FAD/NAD-bd_sf"/>
</dbReference>
<dbReference type="PANTHER" id="PTHR43747">
    <property type="entry name" value="FAD-BINDING PROTEIN"/>
    <property type="match status" value="1"/>
</dbReference>
<comment type="similarity">
    <text evidence="3">Belongs to the flavin-dependent halogenase family. Bacterial tryptophan halogenase subfamily.</text>
</comment>
<dbReference type="Pfam" id="PF04820">
    <property type="entry name" value="Trp_halogenase"/>
    <property type="match status" value="1"/>
</dbReference>